<feature type="signal peptide" evidence="11">
    <location>
        <begin position="1"/>
        <end position="18"/>
    </location>
</feature>
<dbReference type="RefSeq" id="XP_056766928.1">
    <property type="nucleotide sequence ID" value="XM_056908310.1"/>
</dbReference>
<dbReference type="GO" id="GO:0071555">
    <property type="term" value="P:cell wall organization"/>
    <property type="evidence" value="ECO:0007669"/>
    <property type="project" value="UniProtKB-KW"/>
</dbReference>
<comment type="similarity">
    <text evidence="2 10">Belongs to the glycosyl hydrolase 28 family.</text>
</comment>
<dbReference type="GeneID" id="81598553"/>
<keyword evidence="8 10" id="KW-0326">Glycosidase</keyword>
<gene>
    <name evidence="12" type="ORF">N7458_004928</name>
</gene>
<evidence type="ECO:0000313" key="13">
    <source>
        <dbReference type="Proteomes" id="UP001213681"/>
    </source>
</evidence>
<evidence type="ECO:0000256" key="2">
    <source>
        <dbReference type="ARBA" id="ARBA00008834"/>
    </source>
</evidence>
<proteinExistence type="inferred from homology"/>
<reference evidence="12" key="1">
    <citation type="submission" date="2022-12" db="EMBL/GenBank/DDBJ databases">
        <authorList>
            <person name="Petersen C."/>
        </authorList>
    </citation>
    <scope>NUCLEOTIDE SEQUENCE</scope>
    <source>
        <strain evidence="12">IBT 16125</strain>
    </source>
</reference>
<evidence type="ECO:0000256" key="6">
    <source>
        <dbReference type="ARBA" id="ARBA00023157"/>
    </source>
</evidence>
<dbReference type="Proteomes" id="UP001213681">
    <property type="component" value="Unassembled WGS sequence"/>
</dbReference>
<reference evidence="12" key="2">
    <citation type="journal article" date="2023" name="IMA Fungus">
        <title>Comparative genomic study of the Penicillium genus elucidates a diverse pangenome and 15 lateral gene transfer events.</title>
        <authorList>
            <person name="Petersen C."/>
            <person name="Sorensen T."/>
            <person name="Nielsen M.R."/>
            <person name="Sondergaard T.E."/>
            <person name="Sorensen J.L."/>
            <person name="Fitzpatrick D.A."/>
            <person name="Frisvad J.C."/>
            <person name="Nielsen K.L."/>
        </authorList>
    </citation>
    <scope>NUCLEOTIDE SEQUENCE</scope>
    <source>
        <strain evidence="12">IBT 16125</strain>
    </source>
</reference>
<dbReference type="InterPro" id="IPR000743">
    <property type="entry name" value="Glyco_hydro_28"/>
</dbReference>
<accession>A0AAD6G3V7</accession>
<keyword evidence="13" id="KW-1185">Reference proteome</keyword>
<evidence type="ECO:0000313" key="12">
    <source>
        <dbReference type="EMBL" id="KAJ5453972.1"/>
    </source>
</evidence>
<dbReference type="GO" id="GO:0004650">
    <property type="term" value="F:polygalacturonase activity"/>
    <property type="evidence" value="ECO:0007669"/>
    <property type="project" value="InterPro"/>
</dbReference>
<organism evidence="12 13">
    <name type="scientific">Penicillium daleae</name>
    <dbReference type="NCBI Taxonomy" id="63821"/>
    <lineage>
        <taxon>Eukaryota</taxon>
        <taxon>Fungi</taxon>
        <taxon>Dikarya</taxon>
        <taxon>Ascomycota</taxon>
        <taxon>Pezizomycotina</taxon>
        <taxon>Eurotiomycetes</taxon>
        <taxon>Eurotiomycetidae</taxon>
        <taxon>Eurotiales</taxon>
        <taxon>Aspergillaceae</taxon>
        <taxon>Penicillium</taxon>
    </lineage>
</organism>
<keyword evidence="3" id="KW-0964">Secreted</keyword>
<evidence type="ECO:0000256" key="1">
    <source>
        <dbReference type="ARBA" id="ARBA00004613"/>
    </source>
</evidence>
<evidence type="ECO:0000256" key="8">
    <source>
        <dbReference type="ARBA" id="ARBA00023295"/>
    </source>
</evidence>
<dbReference type="Pfam" id="PF00295">
    <property type="entry name" value="Glyco_hydro_28"/>
    <property type="match status" value="1"/>
</dbReference>
<evidence type="ECO:0000256" key="11">
    <source>
        <dbReference type="SAM" id="SignalP"/>
    </source>
</evidence>
<dbReference type="EMBL" id="JAPVEA010000005">
    <property type="protein sequence ID" value="KAJ5453972.1"/>
    <property type="molecule type" value="Genomic_DNA"/>
</dbReference>
<keyword evidence="5 10" id="KW-0378">Hydrolase</keyword>
<dbReference type="PANTHER" id="PTHR31736:SF19">
    <property type="entry name" value="PECTIN LYASE SUPERFAMILY PROTEIN-RELATED"/>
    <property type="match status" value="1"/>
</dbReference>
<evidence type="ECO:0000256" key="5">
    <source>
        <dbReference type="ARBA" id="ARBA00022801"/>
    </source>
</evidence>
<name>A0AAD6G3V7_9EURO</name>
<dbReference type="GO" id="GO:0005975">
    <property type="term" value="P:carbohydrate metabolic process"/>
    <property type="evidence" value="ECO:0007669"/>
    <property type="project" value="InterPro"/>
</dbReference>
<keyword evidence="6" id="KW-1015">Disulfide bond</keyword>
<keyword evidence="7" id="KW-0325">Glycoprotein</keyword>
<evidence type="ECO:0000256" key="3">
    <source>
        <dbReference type="ARBA" id="ARBA00022525"/>
    </source>
</evidence>
<dbReference type="PANTHER" id="PTHR31736">
    <property type="match status" value="1"/>
</dbReference>
<keyword evidence="9" id="KW-0961">Cell wall biogenesis/degradation</keyword>
<sequence length="402" mass="42808">MQSTFLTLLGLLPVLINAQLSGSVGPLVDYTTKAQNKTCDVTNYGAVADGETDIAHALLSAWADCATGGLVYIPPGEYSMKTAIALKHGQSTAIQLDGIITRGADLAYQMILVRDTSDFEFFSGNSKGAIQSNGEIYNILIWVHDVEVTNGDECVTIESPATNMLIENIYCNLSGGTAIGSLGTMTNISNIHYRNLYMNSADACYLKTNNGNGTVSNIIWEDLIVHGGPYPLTMNEAWGADSGSTGVQLRNFTFKNWHGENSANSRLTIRLECDSDVPCYDITVDNVNLWTDDGDYVYWSCQNAYGSGACLAEADSNAALATYTTVVTVTATPYVQIACGFLGPRLTLTMNDRSHSAPTMAGDLTAAPPSDSPFTIPPMPTSFYPGATLVSTLLSLSAAGGL</sequence>
<dbReference type="AlphaFoldDB" id="A0AAD6G3V7"/>
<dbReference type="Gene3D" id="2.160.20.10">
    <property type="entry name" value="Single-stranded right-handed beta-helix, Pectin lyase-like"/>
    <property type="match status" value="2"/>
</dbReference>
<dbReference type="SUPFAM" id="SSF51126">
    <property type="entry name" value="Pectin lyase-like"/>
    <property type="match status" value="1"/>
</dbReference>
<evidence type="ECO:0000256" key="4">
    <source>
        <dbReference type="ARBA" id="ARBA00022729"/>
    </source>
</evidence>
<evidence type="ECO:0000256" key="7">
    <source>
        <dbReference type="ARBA" id="ARBA00023180"/>
    </source>
</evidence>
<keyword evidence="4 11" id="KW-0732">Signal</keyword>
<comment type="caution">
    <text evidence="12">The sequence shown here is derived from an EMBL/GenBank/DDBJ whole genome shotgun (WGS) entry which is preliminary data.</text>
</comment>
<comment type="subcellular location">
    <subcellularLocation>
        <location evidence="1">Secreted</location>
    </subcellularLocation>
</comment>
<feature type="chain" id="PRO_5042242553" evidence="11">
    <location>
        <begin position="19"/>
        <end position="402"/>
    </location>
</feature>
<dbReference type="GO" id="GO:0046576">
    <property type="term" value="F:rhamnogalacturonan alpha-L-rhamnopyranosyl-(1-&gt;4)-alpha-D-galactopyranosyluronide lyase activity"/>
    <property type="evidence" value="ECO:0007669"/>
    <property type="project" value="UniProtKB-ARBA"/>
</dbReference>
<dbReference type="InterPro" id="IPR011050">
    <property type="entry name" value="Pectin_lyase_fold/virulence"/>
</dbReference>
<dbReference type="InterPro" id="IPR012334">
    <property type="entry name" value="Pectin_lyas_fold"/>
</dbReference>
<evidence type="ECO:0000256" key="9">
    <source>
        <dbReference type="ARBA" id="ARBA00023316"/>
    </source>
</evidence>
<protein>
    <submittedName>
        <fullName evidence="12">Uncharacterized protein</fullName>
    </submittedName>
</protein>
<dbReference type="GO" id="GO:0005576">
    <property type="term" value="C:extracellular region"/>
    <property type="evidence" value="ECO:0007669"/>
    <property type="project" value="UniProtKB-SubCell"/>
</dbReference>
<evidence type="ECO:0000256" key="10">
    <source>
        <dbReference type="RuleBase" id="RU361169"/>
    </source>
</evidence>